<comment type="subcellular location">
    <subcellularLocation>
        <location evidence="1">Endoplasmic reticulum membrane</location>
        <topology evidence="1">Peripheral membrane protein</topology>
    </subcellularLocation>
</comment>
<evidence type="ECO:0000256" key="6">
    <source>
        <dbReference type="ARBA" id="ARBA00046062"/>
    </source>
</evidence>
<evidence type="ECO:0000256" key="7">
    <source>
        <dbReference type="SAM" id="MobiDB-lite"/>
    </source>
</evidence>
<dbReference type="Pfam" id="PF00789">
    <property type="entry name" value="UBX"/>
    <property type="match status" value="1"/>
</dbReference>
<dbReference type="CDD" id="cd16117">
    <property type="entry name" value="UBX_UBXN4"/>
    <property type="match status" value="1"/>
</dbReference>
<dbReference type="InterPro" id="IPR001012">
    <property type="entry name" value="UBX_dom"/>
</dbReference>
<dbReference type="GO" id="GO:0005789">
    <property type="term" value="C:endoplasmic reticulum membrane"/>
    <property type="evidence" value="ECO:0007669"/>
    <property type="project" value="UniProtKB-SubCell"/>
</dbReference>
<evidence type="ECO:0000256" key="3">
    <source>
        <dbReference type="ARBA" id="ARBA00038812"/>
    </source>
</evidence>
<dbReference type="InterPro" id="IPR029071">
    <property type="entry name" value="Ubiquitin-like_domsf"/>
</dbReference>
<organism evidence="9">
    <name type="scientific">Amblyomma parvum</name>
    <name type="common">South American tick</name>
    <dbReference type="NCBI Taxonomy" id="251391"/>
    <lineage>
        <taxon>Eukaryota</taxon>
        <taxon>Metazoa</taxon>
        <taxon>Ecdysozoa</taxon>
        <taxon>Arthropoda</taxon>
        <taxon>Chelicerata</taxon>
        <taxon>Arachnida</taxon>
        <taxon>Acari</taxon>
        <taxon>Parasitiformes</taxon>
        <taxon>Ixodida</taxon>
        <taxon>Ixodoidea</taxon>
        <taxon>Ixodidae</taxon>
        <taxon>Amblyomminae</taxon>
        <taxon>Amblyomma</taxon>
    </lineage>
</organism>
<feature type="region of interest" description="Disordered" evidence="7">
    <location>
        <begin position="406"/>
        <end position="490"/>
    </location>
</feature>
<feature type="compositionally biased region" description="Low complexity" evidence="7">
    <location>
        <begin position="423"/>
        <end position="442"/>
    </location>
</feature>
<dbReference type="AlphaFoldDB" id="A0A023FVB3"/>
<evidence type="ECO:0000256" key="5">
    <source>
        <dbReference type="ARBA" id="ARBA00041575"/>
    </source>
</evidence>
<evidence type="ECO:0000259" key="8">
    <source>
        <dbReference type="PROSITE" id="PS50033"/>
    </source>
</evidence>
<dbReference type="PANTHER" id="PTHR46424">
    <property type="entry name" value="UBX DOMAIN-CONTAINING PROTEIN 4"/>
    <property type="match status" value="1"/>
</dbReference>
<reference evidence="9" key="1">
    <citation type="submission" date="2014-03" db="EMBL/GenBank/DDBJ databases">
        <title>The sialotranscriptome of Amblyomma triste, Amblyomma parvum and Amblyomma cajennense ticks, uncovered by 454-based RNA-seq.</title>
        <authorList>
            <person name="Garcia G.R."/>
            <person name="Gardinassi L.G."/>
            <person name="Ribeiro J.M."/>
            <person name="Anatrielo E."/>
            <person name="Ferreira B.R."/>
            <person name="Moreira H.N."/>
            <person name="Mafra C."/>
            <person name="Olegario M.M."/>
            <person name="Szabo P.J."/>
            <person name="Miranda-Santos I.K."/>
            <person name="Maruyama S.R."/>
        </authorList>
    </citation>
    <scope>NUCLEOTIDE SEQUENCE</scope>
    <source>
        <strain evidence="9">Araguapaz</strain>
        <tissue evidence="9">Salivary glands</tissue>
    </source>
</reference>
<protein>
    <recommendedName>
        <fullName evidence="4">UBX domain-containing protein 4</fullName>
    </recommendedName>
    <alternativeName>
        <fullName evidence="5">UBX domain-containing protein 2</fullName>
    </alternativeName>
</protein>
<evidence type="ECO:0000313" key="9">
    <source>
        <dbReference type="EMBL" id="JAC24678.1"/>
    </source>
</evidence>
<feature type="compositionally biased region" description="Basic and acidic residues" evidence="7">
    <location>
        <begin position="236"/>
        <end position="262"/>
    </location>
</feature>
<feature type="region of interest" description="Disordered" evidence="7">
    <location>
        <begin position="114"/>
        <end position="156"/>
    </location>
</feature>
<dbReference type="SMART" id="SM00166">
    <property type="entry name" value="UBX"/>
    <property type="match status" value="1"/>
</dbReference>
<keyword evidence="2" id="KW-0834">Unfolded protein response</keyword>
<dbReference type="Gene3D" id="3.10.20.90">
    <property type="entry name" value="Phosphatidylinositol 3-kinase Catalytic Subunit, Chain A, domain 1"/>
    <property type="match status" value="1"/>
</dbReference>
<comment type="function">
    <text evidence="6">Involved in endoplasmic reticulum-associated protein degradation (ERAD). Acts as a platform to recruit both UBQLN1 and VCP to the ER during ERAD.</text>
</comment>
<dbReference type="EMBL" id="GBBL01002642">
    <property type="protein sequence ID" value="JAC24678.1"/>
    <property type="molecule type" value="mRNA"/>
</dbReference>
<evidence type="ECO:0000256" key="2">
    <source>
        <dbReference type="ARBA" id="ARBA00023230"/>
    </source>
</evidence>
<dbReference type="GO" id="GO:0006986">
    <property type="term" value="P:response to unfolded protein"/>
    <property type="evidence" value="ECO:0007669"/>
    <property type="project" value="UniProtKB-KW"/>
</dbReference>
<feature type="compositionally biased region" description="Low complexity" evidence="7">
    <location>
        <begin position="131"/>
        <end position="155"/>
    </location>
</feature>
<sequence length="490" mass="54392">MKWFEGSIPEAIALAKSKQQLFLVFIEGNDELSKSMGTTYEDSTVSSKLQGSKCVAIKLQAGSEPCQQFSQIYPVVVVPSSFFIGCNGIPLEVIAGSVEPPELLNRIEKLFQPTPVNDNGNLPSEVPLEPAHSAPTTAAAATADTSSTEAVSSASLEERVERAKRLVEERRLQKMKEEEEAVKQSELERRRVAREMQLAQQAREDQERREWARKRAQEKEEERRHRERIQAQIAQDRADRAERYQQEKNQEEQRKREREAQRLLEQQQRAAQEAAARSQVARIQFRLPDGSSTAHTFDADATLQDLHNYVVETVQPSFSSFTLSTTFPRREFTQEQYRSTLRELELAPSAVILVVPVSTPCSVAVPAALNNSGASLLKLLWSLLAPFGVIWSLFVGLIFGSPDPPASASISDSGSAGAGGASQRGEASASFAAQEPQAAQGGARRRRSAQQPSGEGMYQRDGNVYRFSNQRFSDEDDDTNTWNGNSTQQM</sequence>
<comment type="subunit">
    <text evidence="3">Directly interacts with VCP. Interacts with UBQLN1. Forms a complex with VCP and UBQLN1.</text>
</comment>
<evidence type="ECO:0000256" key="1">
    <source>
        <dbReference type="ARBA" id="ARBA00004406"/>
    </source>
</evidence>
<feature type="compositionally biased region" description="Polar residues" evidence="7">
    <location>
        <begin position="480"/>
        <end position="490"/>
    </location>
</feature>
<dbReference type="PANTHER" id="PTHR46424:SF1">
    <property type="entry name" value="UBX DOMAIN-CONTAINING PROTEIN 4"/>
    <property type="match status" value="1"/>
</dbReference>
<evidence type="ECO:0000256" key="4">
    <source>
        <dbReference type="ARBA" id="ARBA00040925"/>
    </source>
</evidence>
<dbReference type="PROSITE" id="PS50033">
    <property type="entry name" value="UBX"/>
    <property type="match status" value="1"/>
</dbReference>
<feature type="compositionally biased region" description="Low complexity" evidence="7">
    <location>
        <begin position="406"/>
        <end position="415"/>
    </location>
</feature>
<proteinExistence type="evidence at transcript level"/>
<dbReference type="SUPFAM" id="SSF54236">
    <property type="entry name" value="Ubiquitin-like"/>
    <property type="match status" value="1"/>
</dbReference>
<feature type="region of interest" description="Disordered" evidence="7">
    <location>
        <begin position="217"/>
        <end position="271"/>
    </location>
</feature>
<dbReference type="InterPro" id="IPR036249">
    <property type="entry name" value="Thioredoxin-like_sf"/>
</dbReference>
<accession>A0A023FVB3</accession>
<feature type="domain" description="UBX" evidence="8">
    <location>
        <begin position="276"/>
        <end position="354"/>
    </location>
</feature>
<name>A0A023FVB3_AMBPA</name>
<dbReference type="Pfam" id="PF23187">
    <property type="entry name" value="UBX7_N"/>
    <property type="match status" value="1"/>
</dbReference>
<dbReference type="SUPFAM" id="SSF52833">
    <property type="entry name" value="Thioredoxin-like"/>
    <property type="match status" value="1"/>
</dbReference>
<dbReference type="GO" id="GO:0036503">
    <property type="term" value="P:ERAD pathway"/>
    <property type="evidence" value="ECO:0007669"/>
    <property type="project" value="TreeGrafter"/>
</dbReference>